<protein>
    <submittedName>
        <fullName evidence="2">Uncharacterized protein</fullName>
    </submittedName>
</protein>
<name>A0ABD1Z7R8_9MARC</name>
<evidence type="ECO:0000256" key="1">
    <source>
        <dbReference type="SAM" id="MobiDB-lite"/>
    </source>
</evidence>
<feature type="compositionally biased region" description="Basic and acidic residues" evidence="1">
    <location>
        <begin position="98"/>
        <end position="108"/>
    </location>
</feature>
<reference evidence="2 3" key="1">
    <citation type="submission" date="2024-09" db="EMBL/GenBank/DDBJ databases">
        <title>Chromosome-scale assembly of Riccia fluitans.</title>
        <authorList>
            <person name="Paukszto L."/>
            <person name="Sawicki J."/>
            <person name="Karawczyk K."/>
            <person name="Piernik-Szablinska J."/>
            <person name="Szczecinska M."/>
            <person name="Mazdziarz M."/>
        </authorList>
    </citation>
    <scope>NUCLEOTIDE SEQUENCE [LARGE SCALE GENOMIC DNA]</scope>
    <source>
        <strain evidence="2">Rf_01</strain>
        <tissue evidence="2">Aerial parts of the thallus</tissue>
    </source>
</reference>
<dbReference type="AlphaFoldDB" id="A0ABD1Z7R8"/>
<keyword evidence="3" id="KW-1185">Reference proteome</keyword>
<comment type="caution">
    <text evidence="2">The sequence shown here is derived from an EMBL/GenBank/DDBJ whole genome shotgun (WGS) entry which is preliminary data.</text>
</comment>
<accession>A0ABD1Z7R8</accession>
<dbReference type="EMBL" id="JBHFFA010000002">
    <property type="protein sequence ID" value="KAL2643830.1"/>
    <property type="molecule type" value="Genomic_DNA"/>
</dbReference>
<gene>
    <name evidence="2" type="ORF">R1flu_011417</name>
</gene>
<sequence>MSQSVEVPLLVEVHGTVQRGEQWNMQSVIQSSRTYAHAEHENYQKLVGFSALSRRQFLATRPSCSAVGFHSRRLKIVGKAAKGRENASVPRETGVDQLIKEGRKRGID</sequence>
<proteinExistence type="predicted"/>
<feature type="region of interest" description="Disordered" evidence="1">
    <location>
        <begin position="82"/>
        <end position="108"/>
    </location>
</feature>
<evidence type="ECO:0000313" key="2">
    <source>
        <dbReference type="EMBL" id="KAL2643830.1"/>
    </source>
</evidence>
<organism evidence="2 3">
    <name type="scientific">Riccia fluitans</name>
    <dbReference type="NCBI Taxonomy" id="41844"/>
    <lineage>
        <taxon>Eukaryota</taxon>
        <taxon>Viridiplantae</taxon>
        <taxon>Streptophyta</taxon>
        <taxon>Embryophyta</taxon>
        <taxon>Marchantiophyta</taxon>
        <taxon>Marchantiopsida</taxon>
        <taxon>Marchantiidae</taxon>
        <taxon>Marchantiales</taxon>
        <taxon>Ricciaceae</taxon>
        <taxon>Riccia</taxon>
    </lineage>
</organism>
<dbReference type="Proteomes" id="UP001605036">
    <property type="component" value="Unassembled WGS sequence"/>
</dbReference>
<evidence type="ECO:0000313" key="3">
    <source>
        <dbReference type="Proteomes" id="UP001605036"/>
    </source>
</evidence>